<organism evidence="1 2">
    <name type="scientific">Candidatus Liptonbacteria bacterium RIFCSPLOWO2_01_FULL_45_15</name>
    <dbReference type="NCBI Taxonomy" id="1798649"/>
    <lineage>
        <taxon>Bacteria</taxon>
        <taxon>Candidatus Liptoniibacteriota</taxon>
    </lineage>
</organism>
<proteinExistence type="predicted"/>
<protein>
    <submittedName>
        <fullName evidence="1">Uncharacterized protein</fullName>
    </submittedName>
</protein>
<reference evidence="1 2" key="1">
    <citation type="journal article" date="2016" name="Nat. Commun.">
        <title>Thousands of microbial genomes shed light on interconnected biogeochemical processes in an aquifer system.</title>
        <authorList>
            <person name="Anantharaman K."/>
            <person name="Brown C.T."/>
            <person name="Hug L.A."/>
            <person name="Sharon I."/>
            <person name="Castelle C.J."/>
            <person name="Probst A.J."/>
            <person name="Thomas B.C."/>
            <person name="Singh A."/>
            <person name="Wilkins M.J."/>
            <person name="Karaoz U."/>
            <person name="Brodie E.L."/>
            <person name="Williams K.H."/>
            <person name="Hubbard S.S."/>
            <person name="Banfield J.F."/>
        </authorList>
    </citation>
    <scope>NUCLEOTIDE SEQUENCE [LARGE SCALE GENOMIC DNA]</scope>
</reference>
<dbReference type="Proteomes" id="UP000176287">
    <property type="component" value="Unassembled WGS sequence"/>
</dbReference>
<gene>
    <name evidence="1" type="ORF">A3B13_01135</name>
</gene>
<sequence length="161" mass="17483">MKIALYIILILAVIGGGVYAWFYFSKNDTQAGPAAKLPSVSSSSSLPSPSYSIADTFPKTETISIGTGNGSIEVKNFYKTLVDTEEGSIIMADNENYQISYERSTSVFYIHFRNDAVSQSQAEADLLNVLGISQQDACKLNVLVFQPGKTNGAKLSFCTNR</sequence>
<accession>A0A1G2CFY6</accession>
<evidence type="ECO:0000313" key="2">
    <source>
        <dbReference type="Proteomes" id="UP000176287"/>
    </source>
</evidence>
<comment type="caution">
    <text evidence="1">The sequence shown here is derived from an EMBL/GenBank/DDBJ whole genome shotgun (WGS) entry which is preliminary data.</text>
</comment>
<dbReference type="AlphaFoldDB" id="A0A1G2CFY6"/>
<dbReference type="EMBL" id="MHKZ01000023">
    <property type="protein sequence ID" value="OGZ00314.1"/>
    <property type="molecule type" value="Genomic_DNA"/>
</dbReference>
<name>A0A1G2CFY6_9BACT</name>
<evidence type="ECO:0000313" key="1">
    <source>
        <dbReference type="EMBL" id="OGZ00314.1"/>
    </source>
</evidence>
<dbReference type="STRING" id="1798649.A3B13_01135"/>